<dbReference type="InterPro" id="IPR051644">
    <property type="entry name" value="TRAMP_AT-DNA-binding"/>
</dbReference>
<dbReference type="SUPFAM" id="SSF57756">
    <property type="entry name" value="Retrovirus zinc finger-like domains"/>
    <property type="match status" value="1"/>
</dbReference>
<evidence type="ECO:0000259" key="10">
    <source>
        <dbReference type="PROSITE" id="PS50158"/>
    </source>
</evidence>
<dbReference type="PROSITE" id="PS50158">
    <property type="entry name" value="ZF_CCHC"/>
    <property type="match status" value="3"/>
</dbReference>
<dbReference type="AlphaFoldDB" id="A8DVH4"/>
<dbReference type="GO" id="GO:0008270">
    <property type="term" value="F:zinc ion binding"/>
    <property type="evidence" value="ECO:0007669"/>
    <property type="project" value="UniProtKB-KW"/>
</dbReference>
<protein>
    <recommendedName>
        <fullName evidence="7">Zinc finger CCHC domain-containing protein 7</fullName>
    </recommendedName>
    <alternativeName>
        <fullName evidence="8">TRAMP-like complex RNA-binding factor ZCCHC7</fullName>
    </alternativeName>
</protein>
<dbReference type="HOGENOM" id="CLU_2747402_0_0_1"/>
<evidence type="ECO:0000313" key="11">
    <source>
        <dbReference type="EMBL" id="EDO25785.1"/>
    </source>
</evidence>
<gene>
    <name evidence="11" type="ORF">NEMVEDRAFT_v1g156452</name>
</gene>
<evidence type="ECO:0000256" key="9">
    <source>
        <dbReference type="PROSITE-ProRule" id="PRU00047"/>
    </source>
</evidence>
<keyword evidence="3" id="KW-0677">Repeat</keyword>
<dbReference type="Pfam" id="PF00098">
    <property type="entry name" value="zf-CCHC"/>
    <property type="match status" value="2"/>
</dbReference>
<dbReference type="Gene3D" id="4.10.60.10">
    <property type="entry name" value="Zinc finger, CCHC-type"/>
    <property type="match status" value="2"/>
</dbReference>
<evidence type="ECO:0000256" key="5">
    <source>
        <dbReference type="ARBA" id="ARBA00022833"/>
    </source>
</evidence>
<dbReference type="PANTHER" id="PTHR46543">
    <property type="entry name" value="ZINC FINGER CCHC DOMAIN-CONTAINING PROTEIN 7"/>
    <property type="match status" value="1"/>
</dbReference>
<reference evidence="11 12" key="1">
    <citation type="journal article" date="2007" name="Science">
        <title>Sea anemone genome reveals ancestral eumetazoan gene repertoire and genomic organization.</title>
        <authorList>
            <person name="Putnam N.H."/>
            <person name="Srivastava M."/>
            <person name="Hellsten U."/>
            <person name="Dirks B."/>
            <person name="Chapman J."/>
            <person name="Salamov A."/>
            <person name="Terry A."/>
            <person name="Shapiro H."/>
            <person name="Lindquist E."/>
            <person name="Kapitonov V.V."/>
            <person name="Jurka J."/>
            <person name="Genikhovich G."/>
            <person name="Grigoriev I.V."/>
            <person name="Lucas S.M."/>
            <person name="Steele R.E."/>
            <person name="Finnerty J.R."/>
            <person name="Technau U."/>
            <person name="Martindale M.Q."/>
            <person name="Rokhsar D.S."/>
        </authorList>
    </citation>
    <scope>NUCLEOTIDE SEQUENCE [LARGE SCALE GENOMIC DNA]</scope>
    <source>
        <strain evidence="12">CH2 X CH6</strain>
    </source>
</reference>
<dbReference type="InterPro" id="IPR036875">
    <property type="entry name" value="Znf_CCHC_sf"/>
</dbReference>
<feature type="domain" description="CCHC-type" evidence="10">
    <location>
        <begin position="36"/>
        <end position="52"/>
    </location>
</feature>
<organism evidence="11 12">
    <name type="scientific">Nematostella vectensis</name>
    <name type="common">Starlet sea anemone</name>
    <dbReference type="NCBI Taxonomy" id="45351"/>
    <lineage>
        <taxon>Eukaryota</taxon>
        <taxon>Metazoa</taxon>
        <taxon>Cnidaria</taxon>
        <taxon>Anthozoa</taxon>
        <taxon>Hexacorallia</taxon>
        <taxon>Actiniaria</taxon>
        <taxon>Edwardsiidae</taxon>
        <taxon>Nematostella</taxon>
    </lineage>
</organism>
<name>A8DVH4_NEMVE</name>
<dbReference type="PhylomeDB" id="A8DVH4"/>
<evidence type="ECO:0000256" key="8">
    <source>
        <dbReference type="ARBA" id="ARBA00043023"/>
    </source>
</evidence>
<dbReference type="SMART" id="SM00343">
    <property type="entry name" value="ZnF_C2HC"/>
    <property type="match status" value="3"/>
</dbReference>
<evidence type="ECO:0000256" key="2">
    <source>
        <dbReference type="ARBA" id="ARBA00022723"/>
    </source>
</evidence>
<feature type="domain" description="CCHC-type" evidence="10">
    <location>
        <begin position="14"/>
        <end position="30"/>
    </location>
</feature>
<comment type="subcellular location">
    <subcellularLocation>
        <location evidence="1">Nucleus</location>
    </subcellularLocation>
</comment>
<evidence type="ECO:0000256" key="1">
    <source>
        <dbReference type="ARBA" id="ARBA00004123"/>
    </source>
</evidence>
<proteinExistence type="predicted"/>
<evidence type="ECO:0000313" key="12">
    <source>
        <dbReference type="Proteomes" id="UP000001593"/>
    </source>
</evidence>
<dbReference type="Proteomes" id="UP000001593">
    <property type="component" value="Unassembled WGS sequence"/>
</dbReference>
<keyword evidence="5" id="KW-0862">Zinc</keyword>
<dbReference type="GO" id="GO:0003676">
    <property type="term" value="F:nucleic acid binding"/>
    <property type="evidence" value="ECO:0007669"/>
    <property type="project" value="InterPro"/>
</dbReference>
<feature type="non-terminal residue" evidence="11">
    <location>
        <position position="1"/>
    </location>
</feature>
<dbReference type="InterPro" id="IPR001878">
    <property type="entry name" value="Znf_CCHC"/>
</dbReference>
<feature type="domain" description="CCHC-type" evidence="10">
    <location>
        <begin position="55"/>
        <end position="68"/>
    </location>
</feature>
<dbReference type="EMBL" id="DS478171">
    <property type="protein sequence ID" value="EDO25785.1"/>
    <property type="molecule type" value="Genomic_DNA"/>
</dbReference>
<accession>A8DVH4</accession>
<evidence type="ECO:0000256" key="4">
    <source>
        <dbReference type="ARBA" id="ARBA00022771"/>
    </source>
</evidence>
<evidence type="ECO:0000256" key="6">
    <source>
        <dbReference type="ARBA" id="ARBA00023242"/>
    </source>
</evidence>
<dbReference type="PANTHER" id="PTHR46543:SF1">
    <property type="entry name" value="ZINC FINGER CCHC DOMAIN-CONTAINING PROTEIN 7"/>
    <property type="match status" value="1"/>
</dbReference>
<sequence>SRYYKEEKRSMYIRCHNCNERGHMAVDCPDPKKVIKCCLCGGQGHYKRSCPNELCFNCDQPGHQSRVCICL</sequence>
<keyword evidence="12" id="KW-1185">Reference proteome</keyword>
<dbReference type="STRING" id="45351.A8DVH4"/>
<evidence type="ECO:0000256" key="7">
    <source>
        <dbReference type="ARBA" id="ARBA00041190"/>
    </source>
</evidence>
<keyword evidence="4 9" id="KW-0863">Zinc-finger</keyword>
<keyword evidence="2" id="KW-0479">Metal-binding</keyword>
<keyword evidence="6" id="KW-0539">Nucleus</keyword>
<evidence type="ECO:0000256" key="3">
    <source>
        <dbReference type="ARBA" id="ARBA00022737"/>
    </source>
</evidence>
<dbReference type="InParanoid" id="A8DVH4"/>
<dbReference type="GO" id="GO:0005634">
    <property type="term" value="C:nucleus"/>
    <property type="evidence" value="ECO:0007669"/>
    <property type="project" value="UniProtKB-SubCell"/>
</dbReference>